<dbReference type="InterPro" id="IPR003142">
    <property type="entry name" value="BPL_C"/>
</dbReference>
<evidence type="ECO:0000256" key="1">
    <source>
        <dbReference type="ARBA" id="ARBA00022598"/>
    </source>
</evidence>
<feature type="domain" description="BPL/LPL catalytic" evidence="6">
    <location>
        <begin position="3"/>
        <end position="192"/>
    </location>
</feature>
<dbReference type="EMBL" id="JANUCP010000002">
    <property type="protein sequence ID" value="MCS3919017.1"/>
    <property type="molecule type" value="Genomic_DNA"/>
</dbReference>
<evidence type="ECO:0000256" key="4">
    <source>
        <dbReference type="ARBA" id="ARBA00023267"/>
    </source>
</evidence>
<evidence type="ECO:0000256" key="2">
    <source>
        <dbReference type="ARBA" id="ARBA00022741"/>
    </source>
</evidence>
<dbReference type="EC" id="6.3.4.15" evidence="5"/>
<dbReference type="InterPro" id="IPR004143">
    <property type="entry name" value="BPL_LPL_catalytic"/>
</dbReference>
<evidence type="ECO:0000259" key="6">
    <source>
        <dbReference type="PROSITE" id="PS51733"/>
    </source>
</evidence>
<dbReference type="InterPro" id="IPR004408">
    <property type="entry name" value="Biotin_CoA_COase_ligase"/>
</dbReference>
<gene>
    <name evidence="7" type="ORF">M2350_001417</name>
</gene>
<comment type="caution">
    <text evidence="7">The sequence shown here is derived from an EMBL/GenBank/DDBJ whole genome shotgun (WGS) entry which is preliminary data.</text>
</comment>
<dbReference type="Pfam" id="PF03099">
    <property type="entry name" value="BPL_LplA_LipB"/>
    <property type="match status" value="1"/>
</dbReference>
<dbReference type="SUPFAM" id="SSF55681">
    <property type="entry name" value="Class II aaRS and biotin synthetases"/>
    <property type="match status" value="1"/>
</dbReference>
<dbReference type="SUPFAM" id="SSF50037">
    <property type="entry name" value="C-terminal domain of transcriptional repressors"/>
    <property type="match status" value="1"/>
</dbReference>
<keyword evidence="4" id="KW-0092">Biotin</keyword>
<keyword evidence="1 7" id="KW-0436">Ligase</keyword>
<dbReference type="PANTHER" id="PTHR12835">
    <property type="entry name" value="BIOTIN PROTEIN LIGASE"/>
    <property type="match status" value="1"/>
</dbReference>
<dbReference type="PROSITE" id="PS51733">
    <property type="entry name" value="BPL_LPL_CATALYTIC"/>
    <property type="match status" value="1"/>
</dbReference>
<dbReference type="GO" id="GO:0004077">
    <property type="term" value="F:biotin--[biotin carboxyl-carrier protein] ligase activity"/>
    <property type="evidence" value="ECO:0007669"/>
    <property type="project" value="UniProtKB-EC"/>
</dbReference>
<dbReference type="Gene3D" id="3.30.930.10">
    <property type="entry name" value="Bira Bifunctional Protein, Domain 2"/>
    <property type="match status" value="1"/>
</dbReference>
<protein>
    <recommendedName>
        <fullName evidence="5">biotin--[biotin carboxyl-carrier protein] ligase</fullName>
        <ecNumber evidence="5">6.3.4.15</ecNumber>
    </recommendedName>
</protein>
<keyword evidence="2" id="KW-0547">Nucleotide-binding</keyword>
<organism evidence="7 8">
    <name type="scientific">Candidatus Fervidibacter sacchari</name>
    <dbReference type="NCBI Taxonomy" id="1448929"/>
    <lineage>
        <taxon>Bacteria</taxon>
        <taxon>Candidatus Fervidibacterota</taxon>
        <taxon>Candidatus Fervidibacter</taxon>
    </lineage>
</organism>
<dbReference type="Pfam" id="PF02237">
    <property type="entry name" value="BPL_C"/>
    <property type="match status" value="1"/>
</dbReference>
<keyword evidence="8" id="KW-1185">Reference proteome</keyword>
<evidence type="ECO:0000256" key="5">
    <source>
        <dbReference type="ARBA" id="ARBA00024227"/>
    </source>
</evidence>
<dbReference type="Proteomes" id="UP001204798">
    <property type="component" value="Unassembled WGS sequence"/>
</dbReference>
<reference evidence="7 8" key="1">
    <citation type="submission" date="2022-08" db="EMBL/GenBank/DDBJ databases">
        <title>Bacterial and archaeal communities from various locations to study Microbial Dark Matter (Phase II).</title>
        <authorList>
            <person name="Stepanauskas R."/>
        </authorList>
    </citation>
    <scope>NUCLEOTIDE SEQUENCE [LARGE SCALE GENOMIC DNA]</scope>
    <source>
        <strain evidence="7 8">PD1</strain>
    </source>
</reference>
<keyword evidence="3" id="KW-0067">ATP-binding</keyword>
<dbReference type="PANTHER" id="PTHR12835:SF5">
    <property type="entry name" value="BIOTIN--PROTEIN LIGASE"/>
    <property type="match status" value="1"/>
</dbReference>
<dbReference type="RefSeq" id="WP_018195240.1">
    <property type="nucleotide sequence ID" value="NZ_CP130454.1"/>
</dbReference>
<name>A0ABT2EM57_9BACT</name>
<dbReference type="InterPro" id="IPR045864">
    <property type="entry name" value="aa-tRNA-synth_II/BPL/LPL"/>
</dbReference>
<dbReference type="InterPro" id="IPR008988">
    <property type="entry name" value="Transcriptional_repressor_C"/>
</dbReference>
<dbReference type="NCBIfam" id="TIGR00121">
    <property type="entry name" value="birA_ligase"/>
    <property type="match status" value="1"/>
</dbReference>
<evidence type="ECO:0000313" key="8">
    <source>
        <dbReference type="Proteomes" id="UP001204798"/>
    </source>
</evidence>
<evidence type="ECO:0000256" key="3">
    <source>
        <dbReference type="ARBA" id="ARBA00022840"/>
    </source>
</evidence>
<dbReference type="Gene3D" id="2.30.30.100">
    <property type="match status" value="1"/>
</dbReference>
<proteinExistence type="predicted"/>
<sequence>MELATQRTKWLGKSWKFFEVTSSTQDEAKKWVQEGAPHGALVIAEKQTQGRGRLGRSWFSPPRKNLYFTVALQLPSSSPPLNTLSLLAGVAVAEALRSQFNAQVFVKWANDVVSSDGRKLAGILVEGLKDRSGIDWALVGIGVNVNLTEDELPDELREIATSLQILLGRKLNRFQVLDAILVSLENWWEDWAGQGIETLRKTFAQFDWLKGKQVRLSLPNGEKFEGIANGITEKGELKLTLRDGSELCFAAGEVTLRSLEIPFKA</sequence>
<evidence type="ECO:0000313" key="7">
    <source>
        <dbReference type="EMBL" id="MCS3919017.1"/>
    </source>
</evidence>
<accession>A0ABT2EM57</accession>
<dbReference type="CDD" id="cd16442">
    <property type="entry name" value="BPL"/>
    <property type="match status" value="1"/>
</dbReference>